<keyword evidence="1" id="KW-0472">Membrane</keyword>
<feature type="chain" id="PRO_5019376498" evidence="2">
    <location>
        <begin position="31"/>
        <end position="364"/>
    </location>
</feature>
<protein>
    <submittedName>
        <fullName evidence="3">Retrovirus-related Pol polyprotein from transposon RE2</fullName>
    </submittedName>
</protein>
<dbReference type="AlphaFoldDB" id="A0A438FBG5"/>
<reference evidence="3 4" key="1">
    <citation type="journal article" date="2018" name="PLoS Genet.">
        <title>Population sequencing reveals clonal diversity and ancestral inbreeding in the grapevine cultivar Chardonnay.</title>
        <authorList>
            <person name="Roach M.J."/>
            <person name="Johnson D.L."/>
            <person name="Bohlmann J."/>
            <person name="van Vuuren H.J."/>
            <person name="Jones S.J."/>
            <person name="Pretorius I.S."/>
            <person name="Schmidt S.A."/>
            <person name="Borneman A.R."/>
        </authorList>
    </citation>
    <scope>NUCLEOTIDE SEQUENCE [LARGE SCALE GENOMIC DNA]</scope>
    <source>
        <strain evidence="4">cv. Chardonnay</strain>
        <tissue evidence="3">Leaf</tissue>
    </source>
</reference>
<sequence length="364" mass="40499">MNKELKVVNLLHKWMLMALVLTMLPKRTPSTLVITEVMAITMDDLVVHEVEEDDEISPRTNRSISGATHHITADSSNLASKNDYKGKEKLVIGKLHQESFPSVAVKTNKPFQLIHSDVWGLSSNISIEGPPSVFFLVIAMLIKGIDVLVLLVGLILLSSASLPSYPATGTTVPIIDNMTMSKSGIYKPKVYSTVVALPNHFQEPSSVRQALQLPHWKTEMEAKYSAFVHNARSALVSWEFQSSIFYNSLFHSRKNGHLVLALISRFALKTLSSISYFLGFEAFIDSSGLYLNQAKYIFDLLIKTNMVHAKPSSTPMVLGQKLALEDSAHFPDVTLYRSTIGALQYLTLTRPDISFSVNKLSQFL</sequence>
<keyword evidence="1" id="KW-0812">Transmembrane</keyword>
<feature type="signal peptide" evidence="2">
    <location>
        <begin position="1"/>
        <end position="30"/>
    </location>
</feature>
<evidence type="ECO:0000313" key="4">
    <source>
        <dbReference type="Proteomes" id="UP000288805"/>
    </source>
</evidence>
<dbReference type="PANTHER" id="PTHR11439">
    <property type="entry name" value="GAG-POL-RELATED RETROTRANSPOSON"/>
    <property type="match status" value="1"/>
</dbReference>
<evidence type="ECO:0000313" key="3">
    <source>
        <dbReference type="EMBL" id="RVW57333.1"/>
    </source>
</evidence>
<proteinExistence type="predicted"/>
<comment type="caution">
    <text evidence="3">The sequence shown here is derived from an EMBL/GenBank/DDBJ whole genome shotgun (WGS) entry which is preliminary data.</text>
</comment>
<accession>A0A438FBG5</accession>
<dbReference type="PANTHER" id="PTHR11439:SF467">
    <property type="entry name" value="INTEGRASE CATALYTIC DOMAIN-CONTAINING PROTEIN"/>
    <property type="match status" value="1"/>
</dbReference>
<keyword evidence="2" id="KW-0732">Signal</keyword>
<feature type="transmembrane region" description="Helical" evidence="1">
    <location>
        <begin position="133"/>
        <end position="157"/>
    </location>
</feature>
<dbReference type="EMBL" id="QGNW01001057">
    <property type="protein sequence ID" value="RVW57333.1"/>
    <property type="molecule type" value="Genomic_DNA"/>
</dbReference>
<evidence type="ECO:0000256" key="2">
    <source>
        <dbReference type="SAM" id="SignalP"/>
    </source>
</evidence>
<organism evidence="3 4">
    <name type="scientific">Vitis vinifera</name>
    <name type="common">Grape</name>
    <dbReference type="NCBI Taxonomy" id="29760"/>
    <lineage>
        <taxon>Eukaryota</taxon>
        <taxon>Viridiplantae</taxon>
        <taxon>Streptophyta</taxon>
        <taxon>Embryophyta</taxon>
        <taxon>Tracheophyta</taxon>
        <taxon>Spermatophyta</taxon>
        <taxon>Magnoliopsida</taxon>
        <taxon>eudicotyledons</taxon>
        <taxon>Gunneridae</taxon>
        <taxon>Pentapetalae</taxon>
        <taxon>rosids</taxon>
        <taxon>Vitales</taxon>
        <taxon>Vitaceae</taxon>
        <taxon>Viteae</taxon>
        <taxon>Vitis</taxon>
    </lineage>
</organism>
<keyword evidence="1" id="KW-1133">Transmembrane helix</keyword>
<gene>
    <name evidence="3" type="primary">RE2_583</name>
    <name evidence="3" type="ORF">CK203_079271</name>
</gene>
<evidence type="ECO:0000256" key="1">
    <source>
        <dbReference type="SAM" id="Phobius"/>
    </source>
</evidence>
<name>A0A438FBG5_VITVI</name>
<dbReference type="Proteomes" id="UP000288805">
    <property type="component" value="Unassembled WGS sequence"/>
</dbReference>